<dbReference type="GO" id="GO:0000049">
    <property type="term" value="F:tRNA binding"/>
    <property type="evidence" value="ECO:0007669"/>
    <property type="project" value="TreeGrafter"/>
</dbReference>
<feature type="compositionally biased region" description="Basic and acidic residues" evidence="8">
    <location>
        <begin position="532"/>
        <end position="543"/>
    </location>
</feature>
<evidence type="ECO:0000313" key="10">
    <source>
        <dbReference type="EMBL" id="ORZ35571.1"/>
    </source>
</evidence>
<dbReference type="SUPFAM" id="SSF50249">
    <property type="entry name" value="Nucleic acid-binding proteins"/>
    <property type="match status" value="1"/>
</dbReference>
<dbReference type="SUPFAM" id="SSF55681">
    <property type="entry name" value="Class II aaRS and biotin synthetases"/>
    <property type="match status" value="1"/>
</dbReference>
<dbReference type="InterPro" id="IPR045864">
    <property type="entry name" value="aa-tRNA-synth_II/BPL/LPL"/>
</dbReference>
<dbReference type="GO" id="GO:0005829">
    <property type="term" value="C:cytosol"/>
    <property type="evidence" value="ECO:0007669"/>
    <property type="project" value="TreeGrafter"/>
</dbReference>
<gene>
    <name evidence="10" type="ORF">BCR44DRAFT_126717</name>
</gene>
<dbReference type="EC" id="6.1.1.6" evidence="1 7"/>
<feature type="region of interest" description="Disordered" evidence="8">
    <location>
        <begin position="1"/>
        <end position="22"/>
    </location>
</feature>
<dbReference type="NCBIfam" id="TIGR00499">
    <property type="entry name" value="lysS_bact"/>
    <property type="match status" value="1"/>
</dbReference>
<sequence>MSRNRSLAATATARVHQSPCPTDAATRTFSSADYPNFTHPIRPLPLPDFHSTYAPLITQPKQKLTQSPPIALAGRISARRDSGSKLIFLTLTTLTTSTQLVLSLANFADDPQQFHDAKSSFHVGDLVYAVGTPGRTGTGELSLFAHSASKLAPTLVDIPFKTGITDPEKRKRNRVGDLLVNPALQSRLLTRASIMRHIRSFFDTRGFIELDTPILGTQAGGANARPFVTHSAALDVDMHLRVAPELYLKRLVIAGFERVYELGRQFRNEGVDATHNPEFTTCEAYMAYANLDHLTSMTEDLVWDIVQKTASHEAGVVKVRVGDQDQDVVDVNFKPPYRVIDVVPFLEAKLAEPLPDLEAHDAVDKLKSLFARHSHSHLPSLPQKPHTVPRLLDAMIEHMIEPECVQPTFVRGHPSVMSPLAKSTADNSPIFCPFELFVARKELVNAYEELNDPNEQRLRFVQQQLDKDKGDVEAQPPDEEYCRALEYGLPPTAGWGLGVDRLVMMVTGVRHIREVVPFPTVKPKVNPNQVGKVDEAKEKEVEK</sequence>
<feature type="region of interest" description="Disordered" evidence="8">
    <location>
        <begin position="524"/>
        <end position="543"/>
    </location>
</feature>
<proteinExistence type="predicted"/>
<dbReference type="InterPro" id="IPR004364">
    <property type="entry name" value="Aa-tRNA-synt_II"/>
</dbReference>
<dbReference type="PANTHER" id="PTHR42918:SF5">
    <property type="entry name" value="LYSINE--TRNA LIGASE, MITOCHONDRIAL"/>
    <property type="match status" value="1"/>
</dbReference>
<evidence type="ECO:0000256" key="6">
    <source>
        <dbReference type="ARBA" id="ARBA00048573"/>
    </source>
</evidence>
<dbReference type="GO" id="GO:0004824">
    <property type="term" value="F:lysine-tRNA ligase activity"/>
    <property type="evidence" value="ECO:0007669"/>
    <property type="project" value="UniProtKB-EC"/>
</dbReference>
<reference evidence="10 11" key="1">
    <citation type="submission" date="2016-07" db="EMBL/GenBank/DDBJ databases">
        <title>Pervasive Adenine N6-methylation of Active Genes in Fungi.</title>
        <authorList>
            <consortium name="DOE Joint Genome Institute"/>
            <person name="Mondo S.J."/>
            <person name="Dannebaum R.O."/>
            <person name="Kuo R.C."/>
            <person name="Labutti K."/>
            <person name="Haridas S."/>
            <person name="Kuo A."/>
            <person name="Salamov A."/>
            <person name="Ahrendt S.R."/>
            <person name="Lipzen A."/>
            <person name="Sullivan W."/>
            <person name="Andreopoulos W.B."/>
            <person name="Clum A."/>
            <person name="Lindquist E."/>
            <person name="Daum C."/>
            <person name="Ramamoorthy G.K."/>
            <person name="Gryganskyi A."/>
            <person name="Culley D."/>
            <person name="Magnuson J.K."/>
            <person name="James T.Y."/>
            <person name="O'Malley M.A."/>
            <person name="Stajich J.E."/>
            <person name="Spatafora J.W."/>
            <person name="Visel A."/>
            <person name="Grigoriev I.V."/>
        </authorList>
    </citation>
    <scope>NUCLEOTIDE SEQUENCE [LARGE SCALE GENOMIC DNA]</scope>
    <source>
        <strain evidence="10 11">PL171</strain>
    </source>
</reference>
<comment type="caution">
    <text evidence="10">The sequence shown here is derived from an EMBL/GenBank/DDBJ whole genome shotgun (WGS) entry which is preliminary data.</text>
</comment>
<evidence type="ECO:0000256" key="8">
    <source>
        <dbReference type="SAM" id="MobiDB-lite"/>
    </source>
</evidence>
<keyword evidence="3" id="KW-0547">Nucleotide-binding</keyword>
<keyword evidence="5" id="KW-0030">Aminoacyl-tRNA synthetase</keyword>
<dbReference type="EMBL" id="MCFL01000021">
    <property type="protein sequence ID" value="ORZ35571.1"/>
    <property type="molecule type" value="Genomic_DNA"/>
</dbReference>
<evidence type="ECO:0000256" key="4">
    <source>
        <dbReference type="ARBA" id="ARBA00022840"/>
    </source>
</evidence>
<dbReference type="InterPro" id="IPR006195">
    <property type="entry name" value="aa-tRNA-synth_II"/>
</dbReference>
<keyword evidence="11" id="KW-1185">Reference proteome</keyword>
<evidence type="ECO:0000256" key="2">
    <source>
        <dbReference type="ARBA" id="ARBA00022598"/>
    </source>
</evidence>
<keyword evidence="4" id="KW-0067">ATP-binding</keyword>
<dbReference type="GO" id="GO:0006430">
    <property type="term" value="P:lysyl-tRNA aminoacylation"/>
    <property type="evidence" value="ECO:0007669"/>
    <property type="project" value="InterPro"/>
</dbReference>
<evidence type="ECO:0000256" key="1">
    <source>
        <dbReference type="ARBA" id="ARBA00013166"/>
    </source>
</evidence>
<dbReference type="InterPro" id="IPR002313">
    <property type="entry name" value="Lys-tRNA-ligase_II"/>
</dbReference>
<name>A0A1Y2HP38_9FUNG</name>
<evidence type="ECO:0000259" key="9">
    <source>
        <dbReference type="PROSITE" id="PS50862"/>
    </source>
</evidence>
<dbReference type="InterPro" id="IPR018149">
    <property type="entry name" value="Lys-tRNA-synth_II_C"/>
</dbReference>
<dbReference type="Gene3D" id="3.30.930.10">
    <property type="entry name" value="Bira Bifunctional Protein, Domain 2"/>
    <property type="match status" value="1"/>
</dbReference>
<evidence type="ECO:0000256" key="5">
    <source>
        <dbReference type="ARBA" id="ARBA00023146"/>
    </source>
</evidence>
<dbReference type="PANTHER" id="PTHR42918">
    <property type="entry name" value="LYSYL-TRNA SYNTHETASE"/>
    <property type="match status" value="1"/>
</dbReference>
<dbReference type="AlphaFoldDB" id="A0A1Y2HP38"/>
<dbReference type="Gene3D" id="2.40.50.140">
    <property type="entry name" value="Nucleic acid-binding proteins"/>
    <property type="match status" value="1"/>
</dbReference>
<comment type="catalytic activity">
    <reaction evidence="6 7">
        <text>tRNA(Lys) + L-lysine + ATP = L-lysyl-tRNA(Lys) + AMP + diphosphate</text>
        <dbReference type="Rhea" id="RHEA:20792"/>
        <dbReference type="Rhea" id="RHEA-COMP:9696"/>
        <dbReference type="Rhea" id="RHEA-COMP:9697"/>
        <dbReference type="ChEBI" id="CHEBI:30616"/>
        <dbReference type="ChEBI" id="CHEBI:32551"/>
        <dbReference type="ChEBI" id="CHEBI:33019"/>
        <dbReference type="ChEBI" id="CHEBI:78442"/>
        <dbReference type="ChEBI" id="CHEBI:78529"/>
        <dbReference type="ChEBI" id="CHEBI:456215"/>
        <dbReference type="EC" id="6.1.1.6"/>
    </reaction>
</comment>
<keyword evidence="2" id="KW-0436">Ligase</keyword>
<protein>
    <recommendedName>
        <fullName evidence="1 7">Lysine--tRNA ligase</fullName>
        <ecNumber evidence="1 7">6.1.1.6</ecNumber>
    </recommendedName>
    <alternativeName>
        <fullName evidence="7">Lysyl-tRNA synthetase</fullName>
    </alternativeName>
</protein>
<dbReference type="Proteomes" id="UP000193411">
    <property type="component" value="Unassembled WGS sequence"/>
</dbReference>
<dbReference type="InterPro" id="IPR004365">
    <property type="entry name" value="NA-bd_OB_tRNA"/>
</dbReference>
<dbReference type="Pfam" id="PF01336">
    <property type="entry name" value="tRNA_anti-codon"/>
    <property type="match status" value="1"/>
</dbReference>
<evidence type="ECO:0000256" key="7">
    <source>
        <dbReference type="RuleBase" id="RU003748"/>
    </source>
</evidence>
<dbReference type="STRING" id="765915.A0A1Y2HP38"/>
<dbReference type="InterPro" id="IPR012340">
    <property type="entry name" value="NA-bd_OB-fold"/>
</dbReference>
<feature type="domain" description="Aminoacyl-transfer RNA synthetases class-II family profile" evidence="9">
    <location>
        <begin position="191"/>
        <end position="517"/>
    </location>
</feature>
<dbReference type="Pfam" id="PF00152">
    <property type="entry name" value="tRNA-synt_2"/>
    <property type="match status" value="1"/>
</dbReference>
<dbReference type="PROSITE" id="PS50862">
    <property type="entry name" value="AA_TRNA_LIGASE_II"/>
    <property type="match status" value="1"/>
</dbReference>
<organism evidence="10 11">
    <name type="scientific">Catenaria anguillulae PL171</name>
    <dbReference type="NCBI Taxonomy" id="765915"/>
    <lineage>
        <taxon>Eukaryota</taxon>
        <taxon>Fungi</taxon>
        <taxon>Fungi incertae sedis</taxon>
        <taxon>Blastocladiomycota</taxon>
        <taxon>Blastocladiomycetes</taxon>
        <taxon>Blastocladiales</taxon>
        <taxon>Catenariaceae</taxon>
        <taxon>Catenaria</taxon>
    </lineage>
</organism>
<evidence type="ECO:0000256" key="3">
    <source>
        <dbReference type="ARBA" id="ARBA00022741"/>
    </source>
</evidence>
<dbReference type="GO" id="GO:0005524">
    <property type="term" value="F:ATP binding"/>
    <property type="evidence" value="ECO:0007669"/>
    <property type="project" value="UniProtKB-KW"/>
</dbReference>
<accession>A0A1Y2HP38</accession>
<evidence type="ECO:0000313" key="11">
    <source>
        <dbReference type="Proteomes" id="UP000193411"/>
    </source>
</evidence>
<dbReference type="OrthoDB" id="21243at2759"/>
<dbReference type="PRINTS" id="PR00982">
    <property type="entry name" value="TRNASYNTHLYS"/>
</dbReference>